<accession>K1QXE0</accession>
<gene>
    <name evidence="1" type="ORF">CGI_10002323</name>
</gene>
<protein>
    <submittedName>
        <fullName evidence="1">Uncharacterized protein</fullName>
    </submittedName>
</protein>
<organism evidence="1">
    <name type="scientific">Magallana gigas</name>
    <name type="common">Pacific oyster</name>
    <name type="synonym">Crassostrea gigas</name>
    <dbReference type="NCBI Taxonomy" id="29159"/>
    <lineage>
        <taxon>Eukaryota</taxon>
        <taxon>Metazoa</taxon>
        <taxon>Spiralia</taxon>
        <taxon>Lophotrochozoa</taxon>
        <taxon>Mollusca</taxon>
        <taxon>Bivalvia</taxon>
        <taxon>Autobranchia</taxon>
        <taxon>Pteriomorphia</taxon>
        <taxon>Ostreida</taxon>
        <taxon>Ostreoidea</taxon>
        <taxon>Ostreidae</taxon>
        <taxon>Magallana</taxon>
    </lineage>
</organism>
<dbReference type="EMBL" id="JH817092">
    <property type="protein sequence ID" value="EKC38368.1"/>
    <property type="molecule type" value="Genomic_DNA"/>
</dbReference>
<dbReference type="InParanoid" id="K1QXE0"/>
<sequence length="85" mass="9294">MGRTGHQSEMGVRAQRRGNADIACTVSKAFNLDPPEPKCPKKEPKEAYGHLVDISNELNVRVPEKLEAGASSTCSNNNCTFISYQ</sequence>
<reference evidence="1" key="1">
    <citation type="journal article" date="2012" name="Nature">
        <title>The oyster genome reveals stress adaptation and complexity of shell formation.</title>
        <authorList>
            <person name="Zhang G."/>
            <person name="Fang X."/>
            <person name="Guo X."/>
            <person name="Li L."/>
            <person name="Luo R."/>
            <person name="Xu F."/>
            <person name="Yang P."/>
            <person name="Zhang L."/>
            <person name="Wang X."/>
            <person name="Qi H."/>
            <person name="Xiong Z."/>
            <person name="Que H."/>
            <person name="Xie Y."/>
            <person name="Holland P.W."/>
            <person name="Paps J."/>
            <person name="Zhu Y."/>
            <person name="Wu F."/>
            <person name="Chen Y."/>
            <person name="Wang J."/>
            <person name="Peng C."/>
            <person name="Meng J."/>
            <person name="Yang L."/>
            <person name="Liu J."/>
            <person name="Wen B."/>
            <person name="Zhang N."/>
            <person name="Huang Z."/>
            <person name="Zhu Q."/>
            <person name="Feng Y."/>
            <person name="Mount A."/>
            <person name="Hedgecock D."/>
            <person name="Xu Z."/>
            <person name="Liu Y."/>
            <person name="Domazet-Loso T."/>
            <person name="Du Y."/>
            <person name="Sun X."/>
            <person name="Zhang S."/>
            <person name="Liu B."/>
            <person name="Cheng P."/>
            <person name="Jiang X."/>
            <person name="Li J."/>
            <person name="Fan D."/>
            <person name="Wang W."/>
            <person name="Fu W."/>
            <person name="Wang T."/>
            <person name="Wang B."/>
            <person name="Zhang J."/>
            <person name="Peng Z."/>
            <person name="Li Y."/>
            <person name="Li N."/>
            <person name="Wang J."/>
            <person name="Chen M."/>
            <person name="He Y."/>
            <person name="Tan F."/>
            <person name="Song X."/>
            <person name="Zheng Q."/>
            <person name="Huang R."/>
            <person name="Yang H."/>
            <person name="Du X."/>
            <person name="Chen L."/>
            <person name="Yang M."/>
            <person name="Gaffney P.M."/>
            <person name="Wang S."/>
            <person name="Luo L."/>
            <person name="She Z."/>
            <person name="Ming Y."/>
            <person name="Huang W."/>
            <person name="Zhang S."/>
            <person name="Huang B."/>
            <person name="Zhang Y."/>
            <person name="Qu T."/>
            <person name="Ni P."/>
            <person name="Miao G."/>
            <person name="Wang J."/>
            <person name="Wang Q."/>
            <person name="Steinberg C.E."/>
            <person name="Wang H."/>
            <person name="Li N."/>
            <person name="Qian L."/>
            <person name="Zhang G."/>
            <person name="Li Y."/>
            <person name="Yang H."/>
            <person name="Liu X."/>
            <person name="Wang J."/>
            <person name="Yin Y."/>
            <person name="Wang J."/>
        </authorList>
    </citation>
    <scope>NUCLEOTIDE SEQUENCE [LARGE SCALE GENOMIC DNA]</scope>
    <source>
        <strain evidence="1">05x7-T-G4-1.051#20</strain>
    </source>
</reference>
<evidence type="ECO:0000313" key="1">
    <source>
        <dbReference type="EMBL" id="EKC38368.1"/>
    </source>
</evidence>
<proteinExistence type="predicted"/>
<dbReference type="HOGENOM" id="CLU_2544809_0_0_1"/>
<name>K1QXE0_MAGGI</name>
<dbReference type="AlphaFoldDB" id="K1QXE0"/>